<sequence length="138" mass="15586">MQKIVLITLFYVMNLLVAQAQDTVTITATFKGMQSDTGNLYVGLYNKEADFLKKRYKSQIVSVKNQQAMVKFTVPVGTYAISSYHDENENQKMDTSMFGIPKEPIGMSNNAKGFMGPPKYKDAKFEAKENIQIIIQVQ</sequence>
<feature type="signal peptide" evidence="1">
    <location>
        <begin position="1"/>
        <end position="20"/>
    </location>
</feature>
<dbReference type="InterPro" id="IPR018673">
    <property type="entry name" value="DUF2141"/>
</dbReference>
<name>A0ABM9PIY8_9FLAO</name>
<dbReference type="EMBL" id="CAXJRC010000008">
    <property type="protein sequence ID" value="CAL2105587.1"/>
    <property type="molecule type" value="Genomic_DNA"/>
</dbReference>
<dbReference type="RefSeq" id="WP_348704450.1">
    <property type="nucleotide sequence ID" value="NZ_CAXIYA010000022.1"/>
</dbReference>
<evidence type="ECO:0008006" key="4">
    <source>
        <dbReference type="Google" id="ProtNLM"/>
    </source>
</evidence>
<gene>
    <name evidence="2" type="ORF">T190115A13A_170010</name>
</gene>
<evidence type="ECO:0000256" key="1">
    <source>
        <dbReference type="SAM" id="SignalP"/>
    </source>
</evidence>
<accession>A0ABM9PIY8</accession>
<protein>
    <recommendedName>
        <fullName evidence="4">DUF2141 domain-containing protein</fullName>
    </recommendedName>
</protein>
<proteinExistence type="predicted"/>
<comment type="caution">
    <text evidence="2">The sequence shown here is derived from an EMBL/GenBank/DDBJ whole genome shotgun (WGS) entry which is preliminary data.</text>
</comment>
<evidence type="ECO:0000313" key="2">
    <source>
        <dbReference type="EMBL" id="CAL2105587.1"/>
    </source>
</evidence>
<feature type="chain" id="PRO_5045240520" description="DUF2141 domain-containing protein" evidence="1">
    <location>
        <begin position="21"/>
        <end position="138"/>
    </location>
</feature>
<dbReference type="Pfam" id="PF09912">
    <property type="entry name" value="DUF2141"/>
    <property type="match status" value="1"/>
</dbReference>
<keyword evidence="1" id="KW-0732">Signal</keyword>
<dbReference type="Proteomes" id="UP001497602">
    <property type="component" value="Unassembled WGS sequence"/>
</dbReference>
<evidence type="ECO:0000313" key="3">
    <source>
        <dbReference type="Proteomes" id="UP001497602"/>
    </source>
</evidence>
<keyword evidence="3" id="KW-1185">Reference proteome</keyword>
<organism evidence="2 3">
    <name type="scientific">Tenacibaculum vairaonense</name>
    <dbReference type="NCBI Taxonomy" id="3137860"/>
    <lineage>
        <taxon>Bacteria</taxon>
        <taxon>Pseudomonadati</taxon>
        <taxon>Bacteroidota</taxon>
        <taxon>Flavobacteriia</taxon>
        <taxon>Flavobacteriales</taxon>
        <taxon>Flavobacteriaceae</taxon>
        <taxon>Tenacibaculum</taxon>
    </lineage>
</organism>
<reference evidence="2 3" key="1">
    <citation type="submission" date="2024-05" db="EMBL/GenBank/DDBJ databases">
        <authorList>
            <person name="Duchaud E."/>
        </authorList>
    </citation>
    <scope>NUCLEOTIDE SEQUENCE [LARGE SCALE GENOMIC DNA]</scope>
    <source>
        <strain evidence="2">Ena-SAMPLE-TAB-13-05-2024-13:56:06:370-140305</strain>
    </source>
</reference>